<feature type="region of interest" description="Alpha C-terminal domain (alpha-CTD)" evidence="11">
    <location>
        <begin position="252"/>
        <end position="320"/>
    </location>
</feature>
<dbReference type="Pfam" id="PF03118">
    <property type="entry name" value="RNA_pol_A_CTD"/>
    <property type="match status" value="1"/>
</dbReference>
<evidence type="ECO:0000313" key="14">
    <source>
        <dbReference type="Proteomes" id="UP000229315"/>
    </source>
</evidence>
<dbReference type="Gene3D" id="3.30.1360.10">
    <property type="entry name" value="RNA polymerase, RBP11-like subunit"/>
    <property type="match status" value="1"/>
</dbReference>
<dbReference type="GO" id="GO:0006351">
    <property type="term" value="P:DNA-templated transcription"/>
    <property type="evidence" value="ECO:0007669"/>
    <property type="project" value="UniProtKB-UniRule"/>
</dbReference>
<dbReference type="GO" id="GO:0046983">
    <property type="term" value="F:protein dimerization activity"/>
    <property type="evidence" value="ECO:0007669"/>
    <property type="project" value="InterPro"/>
</dbReference>
<dbReference type="EC" id="2.7.7.6" evidence="2 11"/>
<dbReference type="AlphaFoldDB" id="A0A2H0UGH9"/>
<gene>
    <name evidence="11" type="primary">rpoA</name>
    <name evidence="13" type="ORF">COU15_00305</name>
</gene>
<dbReference type="Pfam" id="PF01000">
    <property type="entry name" value="RNA_pol_A_bac"/>
    <property type="match status" value="1"/>
</dbReference>
<evidence type="ECO:0000256" key="9">
    <source>
        <dbReference type="ARBA" id="ARBA00033070"/>
    </source>
</evidence>
<dbReference type="SMART" id="SM00662">
    <property type="entry name" value="RPOLD"/>
    <property type="match status" value="1"/>
</dbReference>
<evidence type="ECO:0000256" key="11">
    <source>
        <dbReference type="HAMAP-Rule" id="MF_00059"/>
    </source>
</evidence>
<dbReference type="EMBL" id="PFBH01000001">
    <property type="protein sequence ID" value="PIR85524.1"/>
    <property type="molecule type" value="Genomic_DNA"/>
</dbReference>
<keyword evidence="7 11" id="KW-0804">Transcription</keyword>
<keyword evidence="4 11" id="KW-0240">DNA-directed RNA polymerase</keyword>
<comment type="caution">
    <text evidence="13">The sequence shown here is derived from an EMBL/GenBank/DDBJ whole genome shotgun (WGS) entry which is preliminary data.</text>
</comment>
<dbReference type="Pfam" id="PF01193">
    <property type="entry name" value="RNA_pol_L"/>
    <property type="match status" value="1"/>
</dbReference>
<dbReference type="CDD" id="cd06928">
    <property type="entry name" value="RNAP_alpha_NTD"/>
    <property type="match status" value="1"/>
</dbReference>
<evidence type="ECO:0000256" key="8">
    <source>
        <dbReference type="ARBA" id="ARBA00032524"/>
    </source>
</evidence>
<dbReference type="GO" id="GO:0003677">
    <property type="term" value="F:DNA binding"/>
    <property type="evidence" value="ECO:0007669"/>
    <property type="project" value="UniProtKB-UniRule"/>
</dbReference>
<evidence type="ECO:0000256" key="5">
    <source>
        <dbReference type="ARBA" id="ARBA00022679"/>
    </source>
</evidence>
<evidence type="ECO:0000256" key="4">
    <source>
        <dbReference type="ARBA" id="ARBA00022478"/>
    </source>
</evidence>
<comment type="domain">
    <text evidence="11">The N-terminal domain is essential for RNAP assembly and basal transcription, whereas the C-terminal domain is involved in interaction with transcriptional regulators and with upstream promoter elements.</text>
</comment>
<dbReference type="GO" id="GO:0003899">
    <property type="term" value="F:DNA-directed RNA polymerase activity"/>
    <property type="evidence" value="ECO:0007669"/>
    <property type="project" value="UniProtKB-UniRule"/>
</dbReference>
<dbReference type="NCBIfam" id="NF003519">
    <property type="entry name" value="PRK05182.2-5"/>
    <property type="match status" value="1"/>
</dbReference>
<evidence type="ECO:0000259" key="12">
    <source>
        <dbReference type="SMART" id="SM00662"/>
    </source>
</evidence>
<comment type="subunit">
    <text evidence="11">Homodimer. The RNAP catalytic core consists of 2 alpha, 1 beta, 1 beta' and 1 omega subunit. When a sigma factor is associated with the core the holoenzyme is formed, which can initiate transcription.</text>
</comment>
<comment type="catalytic activity">
    <reaction evidence="10 11">
        <text>RNA(n) + a ribonucleoside 5'-triphosphate = RNA(n+1) + diphosphate</text>
        <dbReference type="Rhea" id="RHEA:21248"/>
        <dbReference type="Rhea" id="RHEA-COMP:14527"/>
        <dbReference type="Rhea" id="RHEA-COMP:17342"/>
        <dbReference type="ChEBI" id="CHEBI:33019"/>
        <dbReference type="ChEBI" id="CHEBI:61557"/>
        <dbReference type="ChEBI" id="CHEBI:140395"/>
        <dbReference type="EC" id="2.7.7.6"/>
    </reaction>
</comment>
<dbReference type="InterPro" id="IPR011260">
    <property type="entry name" value="RNAP_asu_C"/>
</dbReference>
<dbReference type="Gene3D" id="1.10.150.20">
    <property type="entry name" value="5' to 3' exonuclease, C-terminal subdomain"/>
    <property type="match status" value="1"/>
</dbReference>
<proteinExistence type="inferred from homology"/>
<dbReference type="SUPFAM" id="SSF47789">
    <property type="entry name" value="C-terminal domain of RNA polymerase alpha subunit"/>
    <property type="match status" value="1"/>
</dbReference>
<dbReference type="InterPro" id="IPR036603">
    <property type="entry name" value="RBP11-like"/>
</dbReference>
<organism evidence="13 14">
    <name type="scientific">Candidatus Kaiserbacteria bacterium CG10_big_fil_rev_8_21_14_0_10_45_20</name>
    <dbReference type="NCBI Taxonomy" id="1974607"/>
    <lineage>
        <taxon>Bacteria</taxon>
        <taxon>Candidatus Kaiseribacteriota</taxon>
    </lineage>
</organism>
<comment type="similarity">
    <text evidence="1 11">Belongs to the RNA polymerase alpha chain family.</text>
</comment>
<feature type="domain" description="DNA-directed RNA polymerase RpoA/D/Rpb3-type" evidence="12">
    <location>
        <begin position="20"/>
        <end position="228"/>
    </location>
</feature>
<evidence type="ECO:0000256" key="3">
    <source>
        <dbReference type="ARBA" id="ARBA00015972"/>
    </source>
</evidence>
<dbReference type="GO" id="GO:0000428">
    <property type="term" value="C:DNA-directed RNA polymerase complex"/>
    <property type="evidence" value="ECO:0007669"/>
    <property type="project" value="UniProtKB-KW"/>
</dbReference>
<evidence type="ECO:0000256" key="7">
    <source>
        <dbReference type="ARBA" id="ARBA00023163"/>
    </source>
</evidence>
<dbReference type="InterPro" id="IPR011262">
    <property type="entry name" value="DNA-dir_RNA_pol_insert"/>
</dbReference>
<evidence type="ECO:0000256" key="10">
    <source>
        <dbReference type="ARBA" id="ARBA00048552"/>
    </source>
</evidence>
<dbReference type="Gene3D" id="2.170.120.12">
    <property type="entry name" value="DNA-directed RNA polymerase, insert domain"/>
    <property type="match status" value="1"/>
</dbReference>
<dbReference type="FunFam" id="2.170.120.12:FF:000001">
    <property type="entry name" value="DNA-directed RNA polymerase subunit alpha"/>
    <property type="match status" value="1"/>
</dbReference>
<keyword evidence="6 11" id="KW-0548">Nucleotidyltransferase</keyword>
<name>A0A2H0UGH9_9BACT</name>
<dbReference type="SUPFAM" id="SSF56553">
    <property type="entry name" value="Insert subdomain of RNA polymerase alpha subunit"/>
    <property type="match status" value="1"/>
</dbReference>
<dbReference type="InterPro" id="IPR011773">
    <property type="entry name" value="DNA-dir_RpoA"/>
</dbReference>
<protein>
    <recommendedName>
        <fullName evidence="3 11">DNA-directed RNA polymerase subunit alpha</fullName>
        <shortName evidence="11">RNAP subunit alpha</shortName>
        <ecNumber evidence="2 11">2.7.7.6</ecNumber>
    </recommendedName>
    <alternativeName>
        <fullName evidence="9 11">RNA polymerase subunit alpha</fullName>
    </alternativeName>
    <alternativeName>
        <fullName evidence="8 11">Transcriptase subunit alpha</fullName>
    </alternativeName>
</protein>
<evidence type="ECO:0000313" key="13">
    <source>
        <dbReference type="EMBL" id="PIR85524.1"/>
    </source>
</evidence>
<evidence type="ECO:0000256" key="1">
    <source>
        <dbReference type="ARBA" id="ARBA00007123"/>
    </source>
</evidence>
<dbReference type="Proteomes" id="UP000229315">
    <property type="component" value="Unassembled WGS sequence"/>
</dbReference>
<dbReference type="SUPFAM" id="SSF55257">
    <property type="entry name" value="RBP11-like subunits of RNA polymerase"/>
    <property type="match status" value="1"/>
</dbReference>
<comment type="function">
    <text evidence="11">DNA-dependent RNA polymerase catalyzes the transcription of DNA into RNA using the four ribonucleoside triphosphates as substrates.</text>
</comment>
<feature type="region of interest" description="Alpha N-terminal domain (alpha-NTD)" evidence="11">
    <location>
        <begin position="1"/>
        <end position="238"/>
    </location>
</feature>
<sequence>MDYSIQLPSKPRIVSEEKDSGVFEIDGLYPGYGHTLGNSLRRIILSSIPGGSVTTLKIDGVSHEFSTIEGVKEDVISIILNLKKVRLKVLDGEEHTVSLSAKGIKTLTAGDLVCPGQVEILNPNQHIADLTDKNASFNAELTVSEGLGYVSKEQMQKERVDIGVIALDAIFTPIRRVNYEVENMRVGDRTDFNRLRIAIETDGTISPKEALEQSISIMIQQLKSIVGFREDEPVVEPEAEQQISEEAAKEITEDAMKLRVESLNGISTRTANALVTASIRTVGGLVRKSESDILALEGLGERGLKEVQDALKALGLSLKA</sequence>
<dbReference type="HAMAP" id="MF_00059">
    <property type="entry name" value="RNApol_bact_RpoA"/>
    <property type="match status" value="1"/>
</dbReference>
<evidence type="ECO:0000256" key="2">
    <source>
        <dbReference type="ARBA" id="ARBA00012418"/>
    </source>
</evidence>
<keyword evidence="5 11" id="KW-0808">Transferase</keyword>
<dbReference type="NCBIfam" id="TIGR02027">
    <property type="entry name" value="rpoA"/>
    <property type="match status" value="1"/>
</dbReference>
<accession>A0A2H0UGH9</accession>
<evidence type="ECO:0000256" key="6">
    <source>
        <dbReference type="ARBA" id="ARBA00022695"/>
    </source>
</evidence>
<reference evidence="14" key="1">
    <citation type="submission" date="2017-09" db="EMBL/GenBank/DDBJ databases">
        <title>Depth-based differentiation of microbial function through sediment-hosted aquifers and enrichment of novel symbionts in the deep terrestrial subsurface.</title>
        <authorList>
            <person name="Probst A.J."/>
            <person name="Ladd B."/>
            <person name="Jarett J.K."/>
            <person name="Geller-Mcgrath D.E."/>
            <person name="Sieber C.M.K."/>
            <person name="Emerson J.B."/>
            <person name="Anantharaman K."/>
            <person name="Thomas B.C."/>
            <person name="Malmstrom R."/>
            <person name="Stieglmeier M."/>
            <person name="Klingl A."/>
            <person name="Woyke T."/>
            <person name="Ryan C.M."/>
            <person name="Banfield J.F."/>
        </authorList>
    </citation>
    <scope>NUCLEOTIDE SEQUENCE [LARGE SCALE GENOMIC DNA]</scope>
</reference>
<dbReference type="GO" id="GO:0005737">
    <property type="term" value="C:cytoplasm"/>
    <property type="evidence" value="ECO:0007669"/>
    <property type="project" value="UniProtKB-ARBA"/>
</dbReference>
<dbReference type="InterPro" id="IPR011263">
    <property type="entry name" value="DNA-dir_RNA_pol_RpoA/D/Rpb3"/>
</dbReference>
<dbReference type="InterPro" id="IPR036643">
    <property type="entry name" value="RNApol_insert_sf"/>
</dbReference>